<protein>
    <submittedName>
        <fullName evidence="3">Serine hydrolase domain-containing protein</fullName>
        <ecNumber evidence="3">3.1.1.103</ecNumber>
    </submittedName>
</protein>
<dbReference type="GO" id="GO:0016787">
    <property type="term" value="F:hydrolase activity"/>
    <property type="evidence" value="ECO:0007669"/>
    <property type="project" value="UniProtKB-KW"/>
</dbReference>
<gene>
    <name evidence="3" type="ORF">RZN69_21235</name>
</gene>
<dbReference type="InterPro" id="IPR012338">
    <property type="entry name" value="Beta-lactam/transpept-like"/>
</dbReference>
<dbReference type="Gene3D" id="3.40.710.10">
    <property type="entry name" value="DD-peptidase/beta-lactamase superfamily"/>
    <property type="match status" value="1"/>
</dbReference>
<accession>A0AAQ3LBB1</accession>
<sequence length="734" mass="80994">MKTLLPLLLLTIGMMPCLSAERSAQTLGADPAIRVWEIIGPFDNEKIEGVEAGGINRIGYEKDYLNGEANFTPVNSELQSQPFTAGQGGVVNFEKIFGKQDMKVAYAYATVISDKEQEALLGFGSDDSAKIWLNGELIYEFWTPGRGIGEDDDQQTVTLLEGANSILVKVEEAVGGWGFKLNLYTDEAIEAKREADMRKRFGRGALTTEGRDSFIFPPGKFPDINWRHPGMMQNLYGEMPFTVRWFNSDLEEVATAEKPGRYMAYVESELPDGQIIRRGLTFYCRPRSWRFWEDSGSGTIMIPSNAPFSKEALAQRSEEVGEWYVDAATEHMATTHEGAILAAYLSEMQPSNEDATPLDVPLIAHNELQLALKRRMLDVEDKAKPLHPPTKTDTPEPILRSGSLASAGFKAGLGDAVREICEEWATVDDGANGPFTLMIARDGVIVFHEAFQSPGWEPVDLETKYYVASISKAVSGLLFAEFLSQGLLSLDDPIGEYLPDFPVTGPKAITLRQCFTHTTGFEGHWTLGQGGPWNPYLDNLAAQIMNEDLEPGQEFKYNGIGFILAGRVMEIASGTNIQRLFHEELFNPLGIKDASIMSLGTSGIFSAEDIAKFGQLLSNKGTYGDLLFFTDEVYEELLPKRLGDHYPEVGDREYGIGLSWMNGPEIPESEQEEGAYYNERMLGHGSATASILQVGLESGIVVAGGRKNHGQAASTYVNRIIRAIHDHTIVKTAE</sequence>
<dbReference type="EC" id="3.1.1.103" evidence="3"/>
<evidence type="ECO:0000313" key="4">
    <source>
        <dbReference type="Proteomes" id="UP001304300"/>
    </source>
</evidence>
<evidence type="ECO:0000259" key="2">
    <source>
        <dbReference type="Pfam" id="PF00144"/>
    </source>
</evidence>
<dbReference type="InterPro" id="IPR050789">
    <property type="entry name" value="Diverse_Enzym_Activities"/>
</dbReference>
<dbReference type="InterPro" id="IPR001466">
    <property type="entry name" value="Beta-lactam-related"/>
</dbReference>
<dbReference type="Pfam" id="PF00144">
    <property type="entry name" value="Beta-lactamase"/>
    <property type="match status" value="1"/>
</dbReference>
<dbReference type="RefSeq" id="WP_317833560.1">
    <property type="nucleotide sequence ID" value="NZ_CP136920.1"/>
</dbReference>
<dbReference type="EMBL" id="CP136920">
    <property type="protein sequence ID" value="WOO41152.1"/>
    <property type="molecule type" value="Genomic_DNA"/>
</dbReference>
<evidence type="ECO:0000313" key="3">
    <source>
        <dbReference type="EMBL" id="WOO41152.1"/>
    </source>
</evidence>
<dbReference type="PANTHER" id="PTHR43283">
    <property type="entry name" value="BETA-LACTAMASE-RELATED"/>
    <property type="match status" value="1"/>
</dbReference>
<dbReference type="Gene3D" id="2.60.120.260">
    <property type="entry name" value="Galactose-binding domain-like"/>
    <property type="match status" value="1"/>
</dbReference>
<organism evidence="3 4">
    <name type="scientific">Rubellicoccus peritrichatus</name>
    <dbReference type="NCBI Taxonomy" id="3080537"/>
    <lineage>
        <taxon>Bacteria</taxon>
        <taxon>Pseudomonadati</taxon>
        <taxon>Verrucomicrobiota</taxon>
        <taxon>Opitutia</taxon>
        <taxon>Puniceicoccales</taxon>
        <taxon>Cerasicoccaceae</taxon>
        <taxon>Rubellicoccus</taxon>
    </lineage>
</organism>
<name>A0AAQ3LBB1_9BACT</name>
<evidence type="ECO:0000256" key="1">
    <source>
        <dbReference type="SAM" id="SignalP"/>
    </source>
</evidence>
<feature type="domain" description="Beta-lactamase-related" evidence="2">
    <location>
        <begin position="437"/>
        <end position="702"/>
    </location>
</feature>
<dbReference type="Proteomes" id="UP001304300">
    <property type="component" value="Chromosome"/>
</dbReference>
<dbReference type="SUPFAM" id="SSF56601">
    <property type="entry name" value="beta-lactamase/transpeptidase-like"/>
    <property type="match status" value="1"/>
</dbReference>
<keyword evidence="3" id="KW-0378">Hydrolase</keyword>
<keyword evidence="4" id="KW-1185">Reference proteome</keyword>
<proteinExistence type="predicted"/>
<feature type="chain" id="PRO_5042859728" evidence="1">
    <location>
        <begin position="21"/>
        <end position="734"/>
    </location>
</feature>
<dbReference type="KEGG" id="puo:RZN69_21235"/>
<dbReference type="AlphaFoldDB" id="A0AAQ3LBB1"/>
<keyword evidence="1" id="KW-0732">Signal</keyword>
<feature type="signal peptide" evidence="1">
    <location>
        <begin position="1"/>
        <end position="20"/>
    </location>
</feature>
<reference evidence="3 4" key="1">
    <citation type="submission" date="2023-10" db="EMBL/GenBank/DDBJ databases">
        <title>Rubellicoccus peritrichatus gen. nov., sp. nov., isolated from an algae of coral reef tank.</title>
        <authorList>
            <person name="Luo J."/>
        </authorList>
    </citation>
    <scope>NUCLEOTIDE SEQUENCE [LARGE SCALE GENOMIC DNA]</scope>
    <source>
        <strain evidence="3 4">CR14</strain>
    </source>
</reference>